<evidence type="ECO:0000313" key="3">
    <source>
        <dbReference type="Proteomes" id="UP000636960"/>
    </source>
</evidence>
<dbReference type="PROSITE" id="PS51186">
    <property type="entry name" value="GNAT"/>
    <property type="match status" value="1"/>
</dbReference>
<proteinExistence type="predicted"/>
<gene>
    <name evidence="2" type="ORF">Ari01nite_82020</name>
</gene>
<dbReference type="SUPFAM" id="SSF55729">
    <property type="entry name" value="Acyl-CoA N-acyltransferases (Nat)"/>
    <property type="match status" value="1"/>
</dbReference>
<dbReference type="InterPro" id="IPR000182">
    <property type="entry name" value="GNAT_dom"/>
</dbReference>
<dbReference type="InterPro" id="IPR027365">
    <property type="entry name" value="GNAT_acetyltra_YdfB-like"/>
</dbReference>
<keyword evidence="3" id="KW-1185">Reference proteome</keyword>
<feature type="domain" description="N-acetyltransferase" evidence="1">
    <location>
        <begin position="105"/>
        <end position="236"/>
    </location>
</feature>
<dbReference type="Gene3D" id="3.40.630.30">
    <property type="match status" value="1"/>
</dbReference>
<dbReference type="RefSeq" id="WP_203788828.1">
    <property type="nucleotide sequence ID" value="NZ_BOMV01000089.1"/>
</dbReference>
<name>A0A919K8L3_9ACTN</name>
<sequence length="236" mass="24162">MVDDVLRRARELWVRLAGVPVSFGASIPGVAVSPRSALCPPGWAGIVTLGDEAILTAPDDATAAVVRQALAGLPAAAWTDPAVLAGRIPLAEVLGPATLAYCGAAEFRPPADGGFEVLAAADPAMWTLLTAVPVADAEECGLADITSPAFVVRDGDRLTAAAGHRRWPGDTAHVSVLTVPGHRGRGLAKIVGAAAVADALAAGLLPQWRARPADSRRVALALGFRELGTQLSIRIA</sequence>
<organism evidence="2 3">
    <name type="scientific">Paractinoplanes rishiriensis</name>
    <dbReference type="NCBI Taxonomy" id="1050105"/>
    <lineage>
        <taxon>Bacteria</taxon>
        <taxon>Bacillati</taxon>
        <taxon>Actinomycetota</taxon>
        <taxon>Actinomycetes</taxon>
        <taxon>Micromonosporales</taxon>
        <taxon>Micromonosporaceae</taxon>
        <taxon>Paractinoplanes</taxon>
    </lineage>
</organism>
<dbReference type="Pfam" id="PF12746">
    <property type="entry name" value="GNAT_acetyltran"/>
    <property type="match status" value="1"/>
</dbReference>
<evidence type="ECO:0000313" key="2">
    <source>
        <dbReference type="EMBL" id="GIF00738.1"/>
    </source>
</evidence>
<protein>
    <recommendedName>
        <fullName evidence="1">N-acetyltransferase domain-containing protein</fullName>
    </recommendedName>
</protein>
<dbReference type="GO" id="GO:0016747">
    <property type="term" value="F:acyltransferase activity, transferring groups other than amino-acyl groups"/>
    <property type="evidence" value="ECO:0007669"/>
    <property type="project" value="InterPro"/>
</dbReference>
<dbReference type="AlphaFoldDB" id="A0A919K8L3"/>
<dbReference type="EMBL" id="BOMV01000089">
    <property type="protein sequence ID" value="GIF00738.1"/>
    <property type="molecule type" value="Genomic_DNA"/>
</dbReference>
<evidence type="ECO:0000259" key="1">
    <source>
        <dbReference type="PROSITE" id="PS51186"/>
    </source>
</evidence>
<comment type="caution">
    <text evidence="2">The sequence shown here is derived from an EMBL/GenBank/DDBJ whole genome shotgun (WGS) entry which is preliminary data.</text>
</comment>
<reference evidence="2" key="1">
    <citation type="submission" date="2021-01" db="EMBL/GenBank/DDBJ databases">
        <title>Whole genome shotgun sequence of Actinoplanes rishiriensis NBRC 108556.</title>
        <authorList>
            <person name="Komaki H."/>
            <person name="Tamura T."/>
        </authorList>
    </citation>
    <scope>NUCLEOTIDE SEQUENCE</scope>
    <source>
        <strain evidence="2">NBRC 108556</strain>
    </source>
</reference>
<dbReference type="InterPro" id="IPR016181">
    <property type="entry name" value="Acyl_CoA_acyltransferase"/>
</dbReference>
<accession>A0A919K8L3</accession>
<dbReference type="Proteomes" id="UP000636960">
    <property type="component" value="Unassembled WGS sequence"/>
</dbReference>